<name>A0AAV4VMV1_9ARAC</name>
<proteinExistence type="predicted"/>
<sequence>MNTAARIIAQNRTDLVQYTTPDKQIAVTTFPAQQKKNLLQTASSFLKGFAHTFEPTRNFSNKNTSSLLEFFNEPPLLKTTRDSLPNPPKADDKITPVPL</sequence>
<keyword evidence="3" id="KW-1185">Reference proteome</keyword>
<evidence type="ECO:0000313" key="3">
    <source>
        <dbReference type="Proteomes" id="UP001054837"/>
    </source>
</evidence>
<gene>
    <name evidence="2" type="ORF">CDAR_551141</name>
</gene>
<organism evidence="2 3">
    <name type="scientific">Caerostris darwini</name>
    <dbReference type="NCBI Taxonomy" id="1538125"/>
    <lineage>
        <taxon>Eukaryota</taxon>
        <taxon>Metazoa</taxon>
        <taxon>Ecdysozoa</taxon>
        <taxon>Arthropoda</taxon>
        <taxon>Chelicerata</taxon>
        <taxon>Arachnida</taxon>
        <taxon>Araneae</taxon>
        <taxon>Araneomorphae</taxon>
        <taxon>Entelegynae</taxon>
        <taxon>Araneoidea</taxon>
        <taxon>Araneidae</taxon>
        <taxon>Caerostris</taxon>
    </lineage>
</organism>
<comment type="caution">
    <text evidence="2">The sequence shown here is derived from an EMBL/GenBank/DDBJ whole genome shotgun (WGS) entry which is preliminary data.</text>
</comment>
<evidence type="ECO:0000313" key="2">
    <source>
        <dbReference type="EMBL" id="GIY71766.1"/>
    </source>
</evidence>
<dbReference type="EMBL" id="BPLQ01013385">
    <property type="protein sequence ID" value="GIY71766.1"/>
    <property type="molecule type" value="Genomic_DNA"/>
</dbReference>
<feature type="compositionally biased region" description="Basic and acidic residues" evidence="1">
    <location>
        <begin position="89"/>
        <end position="99"/>
    </location>
</feature>
<accession>A0AAV4VMV1</accession>
<dbReference type="AlphaFoldDB" id="A0AAV4VMV1"/>
<evidence type="ECO:0000256" key="1">
    <source>
        <dbReference type="SAM" id="MobiDB-lite"/>
    </source>
</evidence>
<protein>
    <submittedName>
        <fullName evidence="2">Uncharacterized protein</fullName>
    </submittedName>
</protein>
<dbReference type="Proteomes" id="UP001054837">
    <property type="component" value="Unassembled WGS sequence"/>
</dbReference>
<feature type="region of interest" description="Disordered" evidence="1">
    <location>
        <begin position="78"/>
        <end position="99"/>
    </location>
</feature>
<reference evidence="2 3" key="1">
    <citation type="submission" date="2021-06" db="EMBL/GenBank/DDBJ databases">
        <title>Caerostris darwini draft genome.</title>
        <authorList>
            <person name="Kono N."/>
            <person name="Arakawa K."/>
        </authorList>
    </citation>
    <scope>NUCLEOTIDE SEQUENCE [LARGE SCALE GENOMIC DNA]</scope>
</reference>